<dbReference type="Proteomes" id="UP000252519">
    <property type="component" value="Unassembled WGS sequence"/>
</dbReference>
<dbReference type="SUPFAM" id="SSF55486">
    <property type="entry name" value="Metalloproteases ('zincins'), catalytic domain"/>
    <property type="match status" value="1"/>
</dbReference>
<evidence type="ECO:0000313" key="3">
    <source>
        <dbReference type="Proteomes" id="UP000252519"/>
    </source>
</evidence>
<organism evidence="2 3">
    <name type="scientific">Ancylostoma caninum</name>
    <name type="common">Dog hookworm</name>
    <dbReference type="NCBI Taxonomy" id="29170"/>
    <lineage>
        <taxon>Eukaryota</taxon>
        <taxon>Metazoa</taxon>
        <taxon>Ecdysozoa</taxon>
        <taxon>Nematoda</taxon>
        <taxon>Chromadorea</taxon>
        <taxon>Rhabditida</taxon>
        <taxon>Rhabditina</taxon>
        <taxon>Rhabditomorpha</taxon>
        <taxon>Strongyloidea</taxon>
        <taxon>Ancylostomatidae</taxon>
        <taxon>Ancylostomatinae</taxon>
        <taxon>Ancylostoma</taxon>
    </lineage>
</organism>
<dbReference type="InterPro" id="IPR008753">
    <property type="entry name" value="Peptidase_M13_N"/>
</dbReference>
<dbReference type="InterPro" id="IPR024079">
    <property type="entry name" value="MetalloPept_cat_dom_sf"/>
</dbReference>
<comment type="caution">
    <text evidence="2">The sequence shown here is derived from an EMBL/GenBank/DDBJ whole genome shotgun (WGS) entry which is preliminary data.</text>
</comment>
<evidence type="ECO:0000259" key="1">
    <source>
        <dbReference type="Pfam" id="PF05649"/>
    </source>
</evidence>
<dbReference type="Gene3D" id="1.10.1380.10">
    <property type="entry name" value="Neutral endopeptidase , domain2"/>
    <property type="match status" value="1"/>
</dbReference>
<dbReference type="OrthoDB" id="5810684at2759"/>
<dbReference type="InterPro" id="IPR042089">
    <property type="entry name" value="Peptidase_M13_dom_2"/>
</dbReference>
<name>A0A368F2E1_ANCCA</name>
<dbReference type="AlphaFoldDB" id="A0A368F2E1"/>
<sequence length="171" mass="20320">MIEGLNDESTQCMNILTDYLPFGAGYVYVKSLKNRDKLYDDVKNYTDLMVQSLQDIIKHQHWMTPETKEIALERADEIQKNLGWPRELFGNFEDSVAVDTYHRDDYFVIIDAYNRNKEDFYTIMKILKTGLRNREEIRKLSEKPDRLNKGWNKPETSFDEKEAIRRANIDI</sequence>
<feature type="domain" description="Peptidase M13 N-terminal" evidence="1">
    <location>
        <begin position="9"/>
        <end position="85"/>
    </location>
</feature>
<evidence type="ECO:0000313" key="2">
    <source>
        <dbReference type="EMBL" id="RCN25170.1"/>
    </source>
</evidence>
<protein>
    <recommendedName>
        <fullName evidence="1">Peptidase M13 N-terminal domain-containing protein</fullName>
    </recommendedName>
</protein>
<dbReference type="Gene3D" id="3.40.390.10">
    <property type="entry name" value="Collagenase (Catalytic Domain)"/>
    <property type="match status" value="1"/>
</dbReference>
<dbReference type="STRING" id="29170.A0A368F2E1"/>
<gene>
    <name evidence="2" type="ORF">ANCCAN_29119</name>
</gene>
<proteinExistence type="predicted"/>
<accession>A0A368F2E1</accession>
<keyword evidence="3" id="KW-1185">Reference proteome</keyword>
<dbReference type="EMBL" id="JOJR01013654">
    <property type="protein sequence ID" value="RCN25170.1"/>
    <property type="molecule type" value="Genomic_DNA"/>
</dbReference>
<dbReference type="Pfam" id="PF05649">
    <property type="entry name" value="Peptidase_M13_N"/>
    <property type="match status" value="1"/>
</dbReference>
<reference evidence="2 3" key="1">
    <citation type="submission" date="2014-10" db="EMBL/GenBank/DDBJ databases">
        <title>Draft genome of the hookworm Ancylostoma caninum.</title>
        <authorList>
            <person name="Mitreva M."/>
        </authorList>
    </citation>
    <scope>NUCLEOTIDE SEQUENCE [LARGE SCALE GENOMIC DNA]</scope>
    <source>
        <strain evidence="2 3">Baltimore</strain>
    </source>
</reference>
<dbReference type="GO" id="GO:0006508">
    <property type="term" value="P:proteolysis"/>
    <property type="evidence" value="ECO:0007669"/>
    <property type="project" value="InterPro"/>
</dbReference>
<dbReference type="GO" id="GO:0008237">
    <property type="term" value="F:metallopeptidase activity"/>
    <property type="evidence" value="ECO:0007669"/>
    <property type="project" value="InterPro"/>
</dbReference>